<dbReference type="EMBL" id="CP043661">
    <property type="protein sequence ID" value="QNE17001.1"/>
    <property type="molecule type" value="Genomic_DNA"/>
</dbReference>
<name>A0A7G6WSN6_9ACTN</name>
<keyword evidence="4" id="KW-1185">Reference proteome</keyword>
<reference evidence="4" key="1">
    <citation type="submission" date="2019-09" db="EMBL/GenBank/DDBJ databases">
        <title>Antimicrobial potential of Antarctic Bacteria.</title>
        <authorList>
            <person name="Benaud N."/>
            <person name="Edwards R.J."/>
            <person name="Ferrari B.C."/>
        </authorList>
    </citation>
    <scope>NUCLEOTIDE SEQUENCE [LARGE SCALE GENOMIC DNA]</scope>
    <source>
        <strain evidence="4">SPB151</strain>
    </source>
</reference>
<keyword evidence="1" id="KW-0472">Membrane</keyword>
<dbReference type="Proteomes" id="UP000515563">
    <property type="component" value="Chromosome"/>
</dbReference>
<dbReference type="KEGG" id="kqi:F1D05_02600"/>
<proteinExistence type="predicted"/>
<keyword evidence="1" id="KW-0812">Transmembrane</keyword>
<keyword evidence="1" id="KW-1133">Transmembrane helix</keyword>
<evidence type="ECO:0000256" key="2">
    <source>
        <dbReference type="SAM" id="SignalP"/>
    </source>
</evidence>
<sequence length="156" mass="16314">MSFLNLLAATLIAVAPAATPQPAITLTADRLNVVTGQTVSLQSTITSSVGGFAHLNVTSLDGVYVDLEDWTKDVTQPVATDEESQQEWEVQAVNSGHFALYVVIIPPNGPLVVSPPVHLTVASRQTLDTGGALPVALAIPTILGLAVLATRLRPAR</sequence>
<organism evidence="3 4">
    <name type="scientific">Kribbella qitaiheensis</name>
    <dbReference type="NCBI Taxonomy" id="1544730"/>
    <lineage>
        <taxon>Bacteria</taxon>
        <taxon>Bacillati</taxon>
        <taxon>Actinomycetota</taxon>
        <taxon>Actinomycetes</taxon>
        <taxon>Propionibacteriales</taxon>
        <taxon>Kribbellaceae</taxon>
        <taxon>Kribbella</taxon>
    </lineage>
</organism>
<dbReference type="AlphaFoldDB" id="A0A7G6WSN6"/>
<feature type="signal peptide" evidence="2">
    <location>
        <begin position="1"/>
        <end position="17"/>
    </location>
</feature>
<evidence type="ECO:0000313" key="4">
    <source>
        <dbReference type="Proteomes" id="UP000515563"/>
    </source>
</evidence>
<accession>A0A7G6WSN6</accession>
<reference evidence="3 4" key="2">
    <citation type="journal article" date="2020" name="Microbiol. Resour. Announc.">
        <title>Antarctic desert soil bacteria exhibit high novel natural product potential, evaluated through long-read genome sequencing and comparative genomics.</title>
        <authorList>
            <person name="Benaud N."/>
            <person name="Edwards R.J."/>
            <person name="Amos T.G."/>
            <person name="D'Agostino P.M."/>
            <person name="Gutierrez-Chavez C."/>
            <person name="Montgomery K."/>
            <person name="Nicetic I."/>
            <person name="Ferrari B.C."/>
        </authorList>
    </citation>
    <scope>NUCLEOTIDE SEQUENCE [LARGE SCALE GENOMIC DNA]</scope>
    <source>
        <strain evidence="3 4">SPB151</strain>
    </source>
</reference>
<dbReference type="RefSeq" id="WP_185445835.1">
    <property type="nucleotide sequence ID" value="NZ_CP043661.1"/>
</dbReference>
<evidence type="ECO:0000313" key="3">
    <source>
        <dbReference type="EMBL" id="QNE17001.1"/>
    </source>
</evidence>
<keyword evidence="2" id="KW-0732">Signal</keyword>
<feature type="transmembrane region" description="Helical" evidence="1">
    <location>
        <begin position="131"/>
        <end position="150"/>
    </location>
</feature>
<evidence type="ECO:0000256" key="1">
    <source>
        <dbReference type="SAM" id="Phobius"/>
    </source>
</evidence>
<protein>
    <submittedName>
        <fullName evidence="3">Uncharacterized protein</fullName>
    </submittedName>
</protein>
<feature type="chain" id="PRO_5028952120" evidence="2">
    <location>
        <begin position="18"/>
        <end position="156"/>
    </location>
</feature>
<gene>
    <name evidence="3" type="ORF">F1D05_02600</name>
</gene>